<dbReference type="AlphaFoldDB" id="A0A512BG18"/>
<gene>
    <name evidence="1" type="ORF">SAE01_33210</name>
</gene>
<accession>A0A512BG18</accession>
<organism evidence="1 2">
    <name type="scientific">Segetibacter aerophilus</name>
    <dbReference type="NCBI Taxonomy" id="670293"/>
    <lineage>
        <taxon>Bacteria</taxon>
        <taxon>Pseudomonadati</taxon>
        <taxon>Bacteroidota</taxon>
        <taxon>Chitinophagia</taxon>
        <taxon>Chitinophagales</taxon>
        <taxon>Chitinophagaceae</taxon>
        <taxon>Segetibacter</taxon>
    </lineage>
</organism>
<reference evidence="1 2" key="1">
    <citation type="submission" date="2019-07" db="EMBL/GenBank/DDBJ databases">
        <title>Whole genome shotgun sequence of Segetibacter aerophilus NBRC 106135.</title>
        <authorList>
            <person name="Hosoyama A."/>
            <person name="Uohara A."/>
            <person name="Ohji S."/>
            <person name="Ichikawa N."/>
        </authorList>
    </citation>
    <scope>NUCLEOTIDE SEQUENCE [LARGE SCALE GENOMIC DNA]</scope>
    <source>
        <strain evidence="1 2">NBRC 106135</strain>
    </source>
</reference>
<sequence length="182" mass="20718">MPHQNIITGNSEDEVWKTIADQLNNKKDDLDYTAQFNTTDHCVDLDIDIHPDRGEEGEKPVTSFSVQLPDETSFRFKIQKQGIKHEIGKLFGMQDVIIGNREFDKKFLIQSNDVDKVKKVLSDEKVSSELLKHPVVDFKIRERKIGANKEIVLGLELEGGITETDRLKDAFQAFKAVLNHLG</sequence>
<dbReference type="OrthoDB" id="262374at2"/>
<protein>
    <submittedName>
        <fullName evidence="1">Uncharacterized protein</fullName>
    </submittedName>
</protein>
<dbReference type="RefSeq" id="WP_147204942.1">
    <property type="nucleotide sequence ID" value="NZ_BJYT01000013.1"/>
</dbReference>
<name>A0A512BG18_9BACT</name>
<dbReference type="EMBL" id="BJYT01000013">
    <property type="protein sequence ID" value="GEO10825.1"/>
    <property type="molecule type" value="Genomic_DNA"/>
</dbReference>
<evidence type="ECO:0000313" key="2">
    <source>
        <dbReference type="Proteomes" id="UP000321513"/>
    </source>
</evidence>
<dbReference type="Proteomes" id="UP000321513">
    <property type="component" value="Unassembled WGS sequence"/>
</dbReference>
<keyword evidence="2" id="KW-1185">Reference proteome</keyword>
<comment type="caution">
    <text evidence="1">The sequence shown here is derived from an EMBL/GenBank/DDBJ whole genome shotgun (WGS) entry which is preliminary data.</text>
</comment>
<evidence type="ECO:0000313" key="1">
    <source>
        <dbReference type="EMBL" id="GEO10825.1"/>
    </source>
</evidence>
<proteinExistence type="predicted"/>